<gene>
    <name evidence="1" type="ORF">HMPREF1872_01159</name>
</gene>
<dbReference type="Gene3D" id="3.40.50.1000">
    <property type="entry name" value="HAD superfamily/HAD-like"/>
    <property type="match status" value="1"/>
</dbReference>
<dbReference type="Proteomes" id="UP000070080">
    <property type="component" value="Unassembled WGS sequence"/>
</dbReference>
<name>A0A133Y7K7_9FIRM</name>
<dbReference type="RefSeq" id="WP_066714681.1">
    <property type="nucleotide sequence ID" value="NZ_JARFNM010000001.1"/>
</dbReference>
<dbReference type="SUPFAM" id="SSF56784">
    <property type="entry name" value="HAD-like"/>
    <property type="match status" value="1"/>
</dbReference>
<dbReference type="InterPro" id="IPR023214">
    <property type="entry name" value="HAD_sf"/>
</dbReference>
<dbReference type="InterPro" id="IPR036412">
    <property type="entry name" value="HAD-like_sf"/>
</dbReference>
<proteinExistence type="predicted"/>
<dbReference type="EMBL" id="LSCV01000042">
    <property type="protein sequence ID" value="KXB39133.1"/>
    <property type="molecule type" value="Genomic_DNA"/>
</dbReference>
<evidence type="ECO:0000313" key="1">
    <source>
        <dbReference type="EMBL" id="KXB39133.1"/>
    </source>
</evidence>
<keyword evidence="2" id="KW-1185">Reference proteome</keyword>
<dbReference type="OrthoDB" id="9787572at2"/>
<reference evidence="2" key="1">
    <citation type="submission" date="2016-01" db="EMBL/GenBank/DDBJ databases">
        <authorList>
            <person name="Mitreva M."/>
            <person name="Pepin K.H."/>
            <person name="Mihindukulasuriya K.A."/>
            <person name="Fulton R."/>
            <person name="Fronick C."/>
            <person name="O'Laughlin M."/>
            <person name="Miner T."/>
            <person name="Herter B."/>
            <person name="Rosa B.A."/>
            <person name="Cordes M."/>
            <person name="Tomlinson C."/>
            <person name="Wollam A."/>
            <person name="Palsikar V.B."/>
            <person name="Mardis E.R."/>
            <person name="Wilson R.K."/>
        </authorList>
    </citation>
    <scope>NUCLEOTIDE SEQUENCE [LARGE SCALE GENOMIC DNA]</scope>
    <source>
        <strain evidence="2">KA00274</strain>
    </source>
</reference>
<dbReference type="NCBIfam" id="TIGR01662">
    <property type="entry name" value="HAD-SF-IIIA"/>
    <property type="match status" value="1"/>
</dbReference>
<dbReference type="STRING" id="1497955.HMPREF1872_01159"/>
<dbReference type="InterPro" id="IPR027706">
    <property type="entry name" value="PGP_Pase"/>
</dbReference>
<organism evidence="1 2">
    <name type="scientific">Amygdalobacter nucleatus</name>
    <dbReference type="NCBI Taxonomy" id="3029274"/>
    <lineage>
        <taxon>Bacteria</taxon>
        <taxon>Bacillati</taxon>
        <taxon>Bacillota</taxon>
        <taxon>Clostridia</taxon>
        <taxon>Eubacteriales</taxon>
        <taxon>Oscillospiraceae</taxon>
        <taxon>Amygdalobacter</taxon>
    </lineage>
</organism>
<protein>
    <submittedName>
        <fullName evidence="1">HAD phosphatase, family IIIA</fullName>
    </submittedName>
</protein>
<dbReference type="Pfam" id="PF09419">
    <property type="entry name" value="PGP_phosphatase"/>
    <property type="match status" value="1"/>
</dbReference>
<comment type="caution">
    <text evidence="1">The sequence shown here is derived from an EMBL/GenBank/DDBJ whole genome shotgun (WGS) entry which is preliminary data.</text>
</comment>
<dbReference type="AlphaFoldDB" id="A0A133Y7K7"/>
<evidence type="ECO:0000313" key="2">
    <source>
        <dbReference type="Proteomes" id="UP000070080"/>
    </source>
</evidence>
<dbReference type="GO" id="GO:0008962">
    <property type="term" value="F:phosphatidylglycerophosphatase activity"/>
    <property type="evidence" value="ECO:0007669"/>
    <property type="project" value="InterPro"/>
</dbReference>
<sequence>MKLQYLNPCLIEHIADLGELKFEKCKQAMFMPSAFYKQINDVPVEDYYALGYRYVFVDIDNTLMPHGELKANSEARQAVQRFKSAGFTVYLFSNATNARLTAISRDLNVNYVEKANKPALKPLLSFITKHNLARNTCIIIGDQLITDIWTANKAKVESVWLEPISAKELWHIRLKRGIEALLRKKYAITTHFDWILLVKKPKMR</sequence>
<dbReference type="InterPro" id="IPR006549">
    <property type="entry name" value="HAD-SF_hydro_IIIA"/>
</dbReference>
<accession>A0A133Y7K7</accession>